<organism evidence="1">
    <name type="scientific">hydrothermal vent metagenome</name>
    <dbReference type="NCBI Taxonomy" id="652676"/>
    <lineage>
        <taxon>unclassified sequences</taxon>
        <taxon>metagenomes</taxon>
        <taxon>ecological metagenomes</taxon>
    </lineage>
</organism>
<dbReference type="SUPFAM" id="SSF55931">
    <property type="entry name" value="Glutamine synthetase/guanido kinase"/>
    <property type="match status" value="1"/>
</dbReference>
<dbReference type="Gene3D" id="3.30.590.20">
    <property type="match status" value="1"/>
</dbReference>
<dbReference type="PANTHER" id="PTHR36510:SF3">
    <property type="entry name" value="CONSERVED PROTEIN"/>
    <property type="match status" value="1"/>
</dbReference>
<feature type="non-terminal residue" evidence="1">
    <location>
        <position position="1"/>
    </location>
</feature>
<dbReference type="InterPro" id="IPR006336">
    <property type="entry name" value="GCS2"/>
</dbReference>
<gene>
    <name evidence="1" type="ORF">MNBD_NITROSPINAE02-2156</name>
</gene>
<reference evidence="1" key="1">
    <citation type="submission" date="2018-06" db="EMBL/GenBank/DDBJ databases">
        <authorList>
            <person name="Zhirakovskaya E."/>
        </authorList>
    </citation>
    <scope>NUCLEOTIDE SEQUENCE</scope>
</reference>
<dbReference type="InterPro" id="IPR014746">
    <property type="entry name" value="Gln_synth/guanido_kin_cat_dom"/>
</dbReference>
<proteinExistence type="predicted"/>
<accession>A0A3B1CD29</accession>
<dbReference type="PANTHER" id="PTHR36510">
    <property type="entry name" value="GLUTAMATE--CYSTEINE LIGASE 2-RELATED"/>
    <property type="match status" value="1"/>
</dbReference>
<dbReference type="GO" id="GO:0016879">
    <property type="term" value="F:ligase activity, forming carbon-nitrogen bonds"/>
    <property type="evidence" value="ECO:0007669"/>
    <property type="project" value="TreeGrafter"/>
</dbReference>
<protein>
    <recommendedName>
        <fullName evidence="2">Glutamate--cysteine ligase</fullName>
    </recommendedName>
</protein>
<evidence type="ECO:0000313" key="1">
    <source>
        <dbReference type="EMBL" id="VAX16595.1"/>
    </source>
</evidence>
<dbReference type="EMBL" id="UOGE01000011">
    <property type="protein sequence ID" value="VAX16595.1"/>
    <property type="molecule type" value="Genomic_DNA"/>
</dbReference>
<name>A0A3B1CD29_9ZZZZ</name>
<dbReference type="InterPro" id="IPR050141">
    <property type="entry name" value="GCL_type2/YbdK_subfam"/>
</dbReference>
<evidence type="ECO:0008006" key="2">
    <source>
        <dbReference type="Google" id="ProtNLM"/>
    </source>
</evidence>
<dbReference type="AlphaFoldDB" id="A0A3B1CD29"/>
<sequence length="338" mass="37990">NNIPTRQSSRALTERVVNLRCGDPVMIDIEGKDRLRFESNSVMLEAATTSFQAQFQVAPDRATRCYNGLIIASAPIIAVSANSPFMFGKDLWDETRIPVFEQSLSGCEDTPDNSTPPNRVTLGSSYASGSLFEVFKENLDLYKILLPMVCDDRPEKFSHLRLHNGVVWRWNRPLIGVENENSPPHIRIEHRVIPAGPSVTDVIANAALLYGLSEELSSSEEPPDQKLAFKDANDNFYKAAKHGMRAEIKWLDGKTRPVREVILNELLPMARAGLTRLGIHDEDIGKYLGVIEKRAENGQNGAVWQRKFARKNNNDMRALCEAYYIRQQGGSPVHDWTI</sequence>
<dbReference type="Pfam" id="PF04107">
    <property type="entry name" value="GCS2"/>
    <property type="match status" value="1"/>
</dbReference>